<accession>A0ABN9QNP4</accession>
<comment type="caution">
    <text evidence="4">The sequence shown here is derived from an EMBL/GenBank/DDBJ whole genome shotgun (WGS) entry which is preliminary data.</text>
</comment>
<name>A0ABN9QNP4_9DINO</name>
<dbReference type="Proteomes" id="UP001189429">
    <property type="component" value="Unassembled WGS sequence"/>
</dbReference>
<dbReference type="Pfam" id="PF03602">
    <property type="entry name" value="Cons_hypoth95"/>
    <property type="match status" value="1"/>
</dbReference>
<proteinExistence type="predicted"/>
<keyword evidence="1" id="KW-0489">Methyltransferase</keyword>
<evidence type="ECO:0000256" key="3">
    <source>
        <dbReference type="SAM" id="MobiDB-lite"/>
    </source>
</evidence>
<evidence type="ECO:0008006" key="6">
    <source>
        <dbReference type="Google" id="ProtNLM"/>
    </source>
</evidence>
<dbReference type="InterPro" id="IPR004398">
    <property type="entry name" value="RNA_MeTrfase_RsmD"/>
</dbReference>
<evidence type="ECO:0000256" key="1">
    <source>
        <dbReference type="ARBA" id="ARBA00022603"/>
    </source>
</evidence>
<keyword evidence="2" id="KW-0808">Transferase</keyword>
<protein>
    <recommendedName>
        <fullName evidence="6">Trimethylguanosine synthase</fullName>
    </recommendedName>
</protein>
<sequence length="168" mass="18042">MATALPAQVRILDLYAGTGSLGIEALSRGASECIFVDNVKECVDCCIANAWAAGFLDHEVAAMGTLSERMKAEIDPVIMVGGPRASVAIERHRAQVANAPVGAIHADVLDVLRNPEEHGIVGRTFNVITVSPDYNAKTLDQSPGNQKAPDKLPRVPGGIQRWFQREQQ</sequence>
<reference evidence="4" key="1">
    <citation type="submission" date="2023-10" db="EMBL/GenBank/DDBJ databases">
        <authorList>
            <person name="Chen Y."/>
            <person name="Shah S."/>
            <person name="Dougan E. K."/>
            <person name="Thang M."/>
            <person name="Chan C."/>
        </authorList>
    </citation>
    <scope>NUCLEOTIDE SEQUENCE [LARGE SCALE GENOMIC DNA]</scope>
</reference>
<keyword evidence="5" id="KW-1185">Reference proteome</keyword>
<dbReference type="PANTHER" id="PTHR43542">
    <property type="entry name" value="METHYLTRANSFERASE"/>
    <property type="match status" value="1"/>
</dbReference>
<dbReference type="SUPFAM" id="SSF53335">
    <property type="entry name" value="S-adenosyl-L-methionine-dependent methyltransferases"/>
    <property type="match status" value="1"/>
</dbReference>
<dbReference type="EMBL" id="CAUYUJ010003492">
    <property type="protein sequence ID" value="CAK0805556.1"/>
    <property type="molecule type" value="Genomic_DNA"/>
</dbReference>
<dbReference type="Gene3D" id="3.40.50.150">
    <property type="entry name" value="Vaccinia Virus protein VP39"/>
    <property type="match status" value="1"/>
</dbReference>
<gene>
    <name evidence="4" type="ORF">PCOR1329_LOCUS12038</name>
</gene>
<organism evidence="4 5">
    <name type="scientific">Prorocentrum cordatum</name>
    <dbReference type="NCBI Taxonomy" id="2364126"/>
    <lineage>
        <taxon>Eukaryota</taxon>
        <taxon>Sar</taxon>
        <taxon>Alveolata</taxon>
        <taxon>Dinophyceae</taxon>
        <taxon>Prorocentrales</taxon>
        <taxon>Prorocentraceae</taxon>
        <taxon>Prorocentrum</taxon>
    </lineage>
</organism>
<evidence type="ECO:0000313" key="4">
    <source>
        <dbReference type="EMBL" id="CAK0805556.1"/>
    </source>
</evidence>
<evidence type="ECO:0000313" key="5">
    <source>
        <dbReference type="Proteomes" id="UP001189429"/>
    </source>
</evidence>
<dbReference type="InterPro" id="IPR029063">
    <property type="entry name" value="SAM-dependent_MTases_sf"/>
</dbReference>
<feature type="region of interest" description="Disordered" evidence="3">
    <location>
        <begin position="136"/>
        <end position="168"/>
    </location>
</feature>
<evidence type="ECO:0000256" key="2">
    <source>
        <dbReference type="ARBA" id="ARBA00022679"/>
    </source>
</evidence>
<dbReference type="PANTHER" id="PTHR43542:SF1">
    <property type="entry name" value="METHYLTRANSFERASE"/>
    <property type="match status" value="1"/>
</dbReference>